<proteinExistence type="predicted"/>
<feature type="transmembrane region" description="Helical" evidence="6">
    <location>
        <begin position="158"/>
        <end position="179"/>
    </location>
</feature>
<evidence type="ECO:0000256" key="3">
    <source>
        <dbReference type="ARBA" id="ARBA00022989"/>
    </source>
</evidence>
<feature type="non-terminal residue" evidence="8">
    <location>
        <position position="406"/>
    </location>
</feature>
<keyword evidence="3 6" id="KW-1133">Transmembrane helix</keyword>
<feature type="transmembrane region" description="Helical" evidence="6">
    <location>
        <begin position="386"/>
        <end position="405"/>
    </location>
</feature>
<comment type="subcellular location">
    <subcellularLocation>
        <location evidence="1">Endomembrane system</location>
        <topology evidence="1">Multi-pass membrane protein</topology>
    </subcellularLocation>
    <subcellularLocation>
        <location evidence="5">Membrane</location>
        <topology evidence="5">Multi-pass membrane protein</topology>
    </subcellularLocation>
</comment>
<dbReference type="Pfam" id="PF00361">
    <property type="entry name" value="Proton_antipo_M"/>
    <property type="match status" value="1"/>
</dbReference>
<evidence type="ECO:0000256" key="6">
    <source>
        <dbReference type="SAM" id="Phobius"/>
    </source>
</evidence>
<feature type="transmembrane region" description="Helical" evidence="6">
    <location>
        <begin position="322"/>
        <end position="341"/>
    </location>
</feature>
<feature type="transmembrane region" description="Helical" evidence="6">
    <location>
        <begin position="234"/>
        <end position="254"/>
    </location>
</feature>
<feature type="transmembrane region" description="Helical" evidence="6">
    <location>
        <begin position="12"/>
        <end position="29"/>
    </location>
</feature>
<feature type="transmembrane region" description="Helical" evidence="6">
    <location>
        <begin position="199"/>
        <end position="222"/>
    </location>
</feature>
<dbReference type="InterPro" id="IPR001750">
    <property type="entry name" value="ND/Mrp_TM"/>
</dbReference>
<evidence type="ECO:0000313" key="9">
    <source>
        <dbReference type="Proteomes" id="UP000199614"/>
    </source>
</evidence>
<keyword evidence="4 6" id="KW-0472">Membrane</keyword>
<feature type="transmembrane region" description="Helical" evidence="6">
    <location>
        <begin position="77"/>
        <end position="96"/>
    </location>
</feature>
<keyword evidence="9" id="KW-1185">Reference proteome</keyword>
<protein>
    <submittedName>
        <fullName evidence="8">NADH-quinone oxidoreductase subunit N</fullName>
    </submittedName>
</protein>
<dbReference type="AlphaFoldDB" id="A0A1I5IXR6"/>
<dbReference type="PANTHER" id="PTHR22773">
    <property type="entry name" value="NADH DEHYDROGENASE"/>
    <property type="match status" value="1"/>
</dbReference>
<organism evidence="8 9">
    <name type="scientific">Pseudonocardia ammonioxydans</name>
    <dbReference type="NCBI Taxonomy" id="260086"/>
    <lineage>
        <taxon>Bacteria</taxon>
        <taxon>Bacillati</taxon>
        <taxon>Actinomycetota</taxon>
        <taxon>Actinomycetes</taxon>
        <taxon>Pseudonocardiales</taxon>
        <taxon>Pseudonocardiaceae</taxon>
        <taxon>Pseudonocardia</taxon>
    </lineage>
</organism>
<evidence type="ECO:0000259" key="7">
    <source>
        <dbReference type="Pfam" id="PF00361"/>
    </source>
</evidence>
<sequence length="406" mass="40988">MMVYSDPTALIPEIALLLGAVAGLLLGAWTPRRRQWTIRLLAALAAAAGLVATAVAATRPPEVVFGTYVLDTATHTPRAIVLVTTLALIALCGDTVAGHRRETEFVVLVQLGALGSMLLGGAGDLILLFAAFLLASVPLYALAGWAKQGTATEAALKYYLAGALAGVTTLAGVTLLFGVTGATGYAGVAEGITRGPGGAAAVGLVAVLAGLAFKAGAVPAHFWVPDVADGTPPAVAAALTTLPKIGALVATYRLLDTAIPTDVVDWPLLVAILAAASMTLGNLAAFAQTSVLRLLGYSTVSQVGYLLIAVAVAGRAPLAQPALLFYLAAYAVTNVAAFAVVAATGQRSINGHRGLLRRDPLLAIALVVALLGLVGTPPTAVLFGKLVVFTAAVDGGLAWLVVLAVL</sequence>
<reference evidence="8 9" key="1">
    <citation type="submission" date="2016-10" db="EMBL/GenBank/DDBJ databases">
        <authorList>
            <person name="de Groot N.N."/>
        </authorList>
    </citation>
    <scope>NUCLEOTIDE SEQUENCE [LARGE SCALE GENOMIC DNA]</scope>
    <source>
        <strain evidence="8 9">CGMCC 4.1877</strain>
    </source>
</reference>
<accession>A0A1I5IXR6</accession>
<feature type="transmembrane region" description="Helical" evidence="6">
    <location>
        <begin position="361"/>
        <end position="380"/>
    </location>
</feature>
<dbReference type="EMBL" id="FOUY01000149">
    <property type="protein sequence ID" value="SFO65193.1"/>
    <property type="molecule type" value="Genomic_DNA"/>
</dbReference>
<name>A0A1I5IXR6_PSUAM</name>
<feature type="transmembrane region" description="Helical" evidence="6">
    <location>
        <begin position="266"/>
        <end position="287"/>
    </location>
</feature>
<evidence type="ECO:0000313" key="8">
    <source>
        <dbReference type="EMBL" id="SFO65193.1"/>
    </source>
</evidence>
<feature type="transmembrane region" description="Helical" evidence="6">
    <location>
        <begin position="103"/>
        <end position="120"/>
    </location>
</feature>
<dbReference type="Proteomes" id="UP000199614">
    <property type="component" value="Unassembled WGS sequence"/>
</dbReference>
<dbReference type="GO" id="GO:0016020">
    <property type="term" value="C:membrane"/>
    <property type="evidence" value="ECO:0007669"/>
    <property type="project" value="UniProtKB-SubCell"/>
</dbReference>
<evidence type="ECO:0000256" key="4">
    <source>
        <dbReference type="ARBA" id="ARBA00023136"/>
    </source>
</evidence>
<dbReference type="GO" id="GO:0012505">
    <property type="term" value="C:endomembrane system"/>
    <property type="evidence" value="ECO:0007669"/>
    <property type="project" value="UniProtKB-SubCell"/>
</dbReference>
<feature type="domain" description="NADH:quinone oxidoreductase/Mrp antiporter transmembrane" evidence="7">
    <location>
        <begin position="122"/>
        <end position="405"/>
    </location>
</feature>
<evidence type="ECO:0000256" key="5">
    <source>
        <dbReference type="RuleBase" id="RU000320"/>
    </source>
</evidence>
<feature type="transmembrane region" description="Helical" evidence="6">
    <location>
        <begin position="294"/>
        <end position="316"/>
    </location>
</feature>
<evidence type="ECO:0000256" key="2">
    <source>
        <dbReference type="ARBA" id="ARBA00022692"/>
    </source>
</evidence>
<evidence type="ECO:0000256" key="1">
    <source>
        <dbReference type="ARBA" id="ARBA00004127"/>
    </source>
</evidence>
<keyword evidence="2 5" id="KW-0812">Transmembrane</keyword>
<feature type="transmembrane region" description="Helical" evidence="6">
    <location>
        <begin position="36"/>
        <end position="57"/>
    </location>
</feature>
<gene>
    <name evidence="8" type="ORF">SAMN05216207_11491</name>
</gene>
<dbReference type="STRING" id="260086.SAMN05216207_11491"/>
<feature type="transmembrane region" description="Helical" evidence="6">
    <location>
        <begin position="126"/>
        <end position="146"/>
    </location>
</feature>